<evidence type="ECO:0000256" key="3">
    <source>
        <dbReference type="ARBA" id="ARBA00023163"/>
    </source>
</evidence>
<dbReference type="SMART" id="SM00345">
    <property type="entry name" value="HTH_GNTR"/>
    <property type="match status" value="1"/>
</dbReference>
<name>A0A1L7CMY8_CORFL</name>
<dbReference type="PANTHER" id="PTHR43537">
    <property type="entry name" value="TRANSCRIPTIONAL REGULATOR, GNTR FAMILY"/>
    <property type="match status" value="1"/>
</dbReference>
<keyword evidence="2" id="KW-0238">DNA-binding</keyword>
<dbReference type="AlphaFoldDB" id="A0A1L7CMY8"/>
<dbReference type="PROSITE" id="PS50949">
    <property type="entry name" value="HTH_GNTR"/>
    <property type="match status" value="1"/>
</dbReference>
<dbReference type="Gene3D" id="1.10.10.10">
    <property type="entry name" value="Winged helix-like DNA-binding domain superfamily/Winged helix DNA-binding domain"/>
    <property type="match status" value="1"/>
</dbReference>
<dbReference type="Pfam" id="PF07729">
    <property type="entry name" value="FCD"/>
    <property type="match status" value="1"/>
</dbReference>
<evidence type="ECO:0000256" key="2">
    <source>
        <dbReference type="ARBA" id="ARBA00023125"/>
    </source>
</evidence>
<keyword evidence="6" id="KW-1185">Reference proteome</keyword>
<dbReference type="GO" id="GO:0003677">
    <property type="term" value="F:DNA binding"/>
    <property type="evidence" value="ECO:0007669"/>
    <property type="project" value="UniProtKB-KW"/>
</dbReference>
<feature type="domain" description="HTH gntR-type" evidence="4">
    <location>
        <begin position="9"/>
        <end position="76"/>
    </location>
</feature>
<dbReference type="PRINTS" id="PR00035">
    <property type="entry name" value="HTHGNTR"/>
</dbReference>
<dbReference type="GeneID" id="82880691"/>
<dbReference type="Proteomes" id="UP000185479">
    <property type="component" value="Chromosome"/>
</dbReference>
<evidence type="ECO:0000259" key="4">
    <source>
        <dbReference type="PROSITE" id="PS50949"/>
    </source>
</evidence>
<dbReference type="SMART" id="SM00895">
    <property type="entry name" value="FCD"/>
    <property type="match status" value="1"/>
</dbReference>
<dbReference type="Pfam" id="PF00392">
    <property type="entry name" value="GntR"/>
    <property type="match status" value="1"/>
</dbReference>
<dbReference type="InterPro" id="IPR011711">
    <property type="entry name" value="GntR_C"/>
</dbReference>
<gene>
    <name evidence="5" type="ORF">CFLV_08175</name>
</gene>
<dbReference type="InterPro" id="IPR036390">
    <property type="entry name" value="WH_DNA-bd_sf"/>
</dbReference>
<dbReference type="SUPFAM" id="SSF46785">
    <property type="entry name" value="Winged helix' DNA-binding domain"/>
    <property type="match status" value="1"/>
</dbReference>
<sequence>MQNVSTATPPAAERAYCFVKANIIEGTFDDSEMLSEAALASQLGMSRTPMREAFLRLEVEGFIKLYPKRGALVVPISPREIREVFEARMLVDEHSATHICNLSGSERDAIADVLDAIIAEQTAALDAEDLGTYAELDAKFHQTIMDNGGNSLLANLGHTLRERQQRFTAKAVGRNLERARAYVAQHKTLSAALQAGDLTSYLSILDDHLNSSRKQL</sequence>
<dbReference type="InterPro" id="IPR008920">
    <property type="entry name" value="TF_FadR/GntR_C"/>
</dbReference>
<organism evidence="5 6">
    <name type="scientific">Corynebacterium flavescens</name>
    <dbReference type="NCBI Taxonomy" id="28028"/>
    <lineage>
        <taxon>Bacteria</taxon>
        <taxon>Bacillati</taxon>
        <taxon>Actinomycetota</taxon>
        <taxon>Actinomycetes</taxon>
        <taxon>Mycobacteriales</taxon>
        <taxon>Corynebacteriaceae</taxon>
        <taxon>Corynebacterium</taxon>
    </lineage>
</organism>
<keyword evidence="1" id="KW-0805">Transcription regulation</keyword>
<proteinExistence type="predicted"/>
<dbReference type="InterPro" id="IPR036388">
    <property type="entry name" value="WH-like_DNA-bd_sf"/>
</dbReference>
<dbReference type="STRING" id="28028.CFLV_08175"/>
<reference evidence="5 6" key="1">
    <citation type="submission" date="2014-08" db="EMBL/GenBank/DDBJ databases">
        <title>Complete genome sequence of Corynebacterium flavescens OJ8(T)(=DSM 20296(T)), isolated from cheese.</title>
        <authorList>
            <person name="Ruckert C."/>
            <person name="Albersmeier A."/>
            <person name="Winkler A."/>
            <person name="Kalinowski J."/>
        </authorList>
    </citation>
    <scope>NUCLEOTIDE SEQUENCE [LARGE SCALE GENOMIC DNA]</scope>
    <source>
        <strain evidence="5 6">OJ8</strain>
    </source>
</reference>
<dbReference type="RefSeq" id="WP_075731209.1">
    <property type="nucleotide sequence ID" value="NZ_BJNB01000055.1"/>
</dbReference>
<accession>A0A1L7CMY8</accession>
<evidence type="ECO:0000313" key="6">
    <source>
        <dbReference type="Proteomes" id="UP000185479"/>
    </source>
</evidence>
<dbReference type="EMBL" id="CP009246">
    <property type="protein sequence ID" value="APT87175.1"/>
    <property type="molecule type" value="Genomic_DNA"/>
</dbReference>
<dbReference type="SUPFAM" id="SSF48008">
    <property type="entry name" value="GntR ligand-binding domain-like"/>
    <property type="match status" value="1"/>
</dbReference>
<dbReference type="Gene3D" id="1.20.120.530">
    <property type="entry name" value="GntR ligand-binding domain-like"/>
    <property type="match status" value="1"/>
</dbReference>
<dbReference type="GO" id="GO:0003700">
    <property type="term" value="F:DNA-binding transcription factor activity"/>
    <property type="evidence" value="ECO:0007669"/>
    <property type="project" value="InterPro"/>
</dbReference>
<dbReference type="PANTHER" id="PTHR43537:SF24">
    <property type="entry name" value="GLUCONATE OPERON TRANSCRIPTIONAL REPRESSOR"/>
    <property type="match status" value="1"/>
</dbReference>
<evidence type="ECO:0000256" key="1">
    <source>
        <dbReference type="ARBA" id="ARBA00023015"/>
    </source>
</evidence>
<evidence type="ECO:0000313" key="5">
    <source>
        <dbReference type="EMBL" id="APT87175.1"/>
    </source>
</evidence>
<keyword evidence="3" id="KW-0804">Transcription</keyword>
<dbReference type="KEGG" id="cfc:CFLV_08175"/>
<protein>
    <submittedName>
        <fullName evidence="5">GntR family transcriptional regulator</fullName>
    </submittedName>
</protein>
<dbReference type="InterPro" id="IPR000524">
    <property type="entry name" value="Tscrpt_reg_HTH_GntR"/>
</dbReference>